<feature type="coiled-coil region" evidence="3">
    <location>
        <begin position="154"/>
        <end position="181"/>
    </location>
</feature>
<dbReference type="Pfam" id="PF01765">
    <property type="entry name" value="RRF"/>
    <property type="match status" value="1"/>
</dbReference>
<dbReference type="Gene3D" id="3.30.1360.40">
    <property type="match status" value="1"/>
</dbReference>
<dbReference type="GO" id="GO:0043023">
    <property type="term" value="F:ribosomal large subunit binding"/>
    <property type="evidence" value="ECO:0007669"/>
    <property type="project" value="TreeGrafter"/>
</dbReference>
<evidence type="ECO:0000259" key="4">
    <source>
        <dbReference type="Pfam" id="PF01765"/>
    </source>
</evidence>
<proteinExistence type="inferred from homology"/>
<comment type="similarity">
    <text evidence="1">Belongs to the RRF family.</text>
</comment>
<keyword evidence="3" id="KW-0175">Coiled coil</keyword>
<evidence type="ECO:0000256" key="1">
    <source>
        <dbReference type="ARBA" id="ARBA00005912"/>
    </source>
</evidence>
<dbReference type="PANTHER" id="PTHR20982:SF3">
    <property type="entry name" value="MITOCHONDRIAL RIBOSOME RECYCLING FACTOR PSEUDO 1"/>
    <property type="match status" value="1"/>
</dbReference>
<organism evidence="5 6">
    <name type="scientific">Candidatus Harrisonbacteria bacterium RIFCSPLOWO2_01_FULL_40_28</name>
    <dbReference type="NCBI Taxonomy" id="1798406"/>
    <lineage>
        <taxon>Bacteria</taxon>
        <taxon>Candidatus Harrisoniibacteriota</taxon>
    </lineage>
</organism>
<accession>A0A1G1ZN27</accession>
<dbReference type="Proteomes" id="UP000178517">
    <property type="component" value="Unassembled WGS sequence"/>
</dbReference>
<dbReference type="NCBIfam" id="TIGR00496">
    <property type="entry name" value="frr"/>
    <property type="match status" value="1"/>
</dbReference>
<evidence type="ECO:0000313" key="5">
    <source>
        <dbReference type="EMBL" id="OGY65819.1"/>
    </source>
</evidence>
<dbReference type="STRING" id="1798406.A3A04_00405"/>
<sequence length="181" mass="20851">MIIKTCEQKLKNILDKFKPELAAIRTNRPNIQLVENLRVDYFGQNMPLKQLASISIIPPREIQISVWDKNALQNAVKAIEESGLGLFPVVDGQLIRLNLPPLTAERRQEMIKLIKKMTEEIRIVIRGIRDDTNREIAKMKKEGDLSEDQEFSHKDQVQKLVDKTNKELDDLLVKKAAEINE</sequence>
<protein>
    <submittedName>
        <fullName evidence="5">Ribosome recycling factor</fullName>
    </submittedName>
</protein>
<name>A0A1G1ZN27_9BACT</name>
<dbReference type="EMBL" id="MHJI01000012">
    <property type="protein sequence ID" value="OGY65819.1"/>
    <property type="molecule type" value="Genomic_DNA"/>
</dbReference>
<keyword evidence="2" id="KW-0648">Protein biosynthesis</keyword>
<dbReference type="FunFam" id="3.30.1360.40:FF:000001">
    <property type="entry name" value="Ribosome-recycling factor"/>
    <property type="match status" value="1"/>
</dbReference>
<dbReference type="PANTHER" id="PTHR20982">
    <property type="entry name" value="RIBOSOME RECYCLING FACTOR"/>
    <property type="match status" value="1"/>
</dbReference>
<evidence type="ECO:0000256" key="3">
    <source>
        <dbReference type="SAM" id="Coils"/>
    </source>
</evidence>
<dbReference type="GO" id="GO:0006412">
    <property type="term" value="P:translation"/>
    <property type="evidence" value="ECO:0007669"/>
    <property type="project" value="UniProtKB-KW"/>
</dbReference>
<gene>
    <name evidence="5" type="ORF">A3A04_00405</name>
</gene>
<evidence type="ECO:0000256" key="2">
    <source>
        <dbReference type="ARBA" id="ARBA00022917"/>
    </source>
</evidence>
<dbReference type="InterPro" id="IPR036191">
    <property type="entry name" value="RRF_sf"/>
</dbReference>
<dbReference type="AlphaFoldDB" id="A0A1G1ZN27"/>
<dbReference type="InterPro" id="IPR002661">
    <property type="entry name" value="Ribosome_recyc_fac"/>
</dbReference>
<dbReference type="CDD" id="cd00520">
    <property type="entry name" value="RRF"/>
    <property type="match status" value="1"/>
</dbReference>
<evidence type="ECO:0000313" key="6">
    <source>
        <dbReference type="Proteomes" id="UP000178517"/>
    </source>
</evidence>
<comment type="caution">
    <text evidence="5">The sequence shown here is derived from an EMBL/GenBank/DDBJ whole genome shotgun (WGS) entry which is preliminary data.</text>
</comment>
<dbReference type="InterPro" id="IPR023584">
    <property type="entry name" value="Ribosome_recyc_fac_dom"/>
</dbReference>
<reference evidence="5 6" key="1">
    <citation type="journal article" date="2016" name="Nat. Commun.">
        <title>Thousands of microbial genomes shed light on interconnected biogeochemical processes in an aquifer system.</title>
        <authorList>
            <person name="Anantharaman K."/>
            <person name="Brown C.T."/>
            <person name="Hug L.A."/>
            <person name="Sharon I."/>
            <person name="Castelle C.J."/>
            <person name="Probst A.J."/>
            <person name="Thomas B.C."/>
            <person name="Singh A."/>
            <person name="Wilkins M.J."/>
            <person name="Karaoz U."/>
            <person name="Brodie E.L."/>
            <person name="Williams K.H."/>
            <person name="Hubbard S.S."/>
            <person name="Banfield J.F."/>
        </authorList>
    </citation>
    <scope>NUCLEOTIDE SEQUENCE [LARGE SCALE GENOMIC DNA]</scope>
</reference>
<feature type="domain" description="Ribosome recycling factor" evidence="4">
    <location>
        <begin position="17"/>
        <end position="179"/>
    </location>
</feature>
<dbReference type="Gene3D" id="1.10.132.20">
    <property type="entry name" value="Ribosome-recycling factor"/>
    <property type="match status" value="1"/>
</dbReference>
<dbReference type="SUPFAM" id="SSF55194">
    <property type="entry name" value="Ribosome recycling factor, RRF"/>
    <property type="match status" value="1"/>
</dbReference>